<dbReference type="EnsemblMetazoa" id="XM_017126521.2">
    <property type="protein sequence ID" value="XP_016982010.1"/>
    <property type="gene ID" value="LOC108046675"/>
</dbReference>
<proteinExistence type="predicted"/>
<dbReference type="OMA" id="SCLKFRE"/>
<sequence length="204" mass="22896">MSVVKKAKRVGSVSKDATWKKLGFLPAFKEGKVGEAKKYRALCIHCQKCQSNTSIDRLIIHRKSCTKYREDLTEELGAKLEVDAPESMKTELSTDASDPAVTPSNIEFSTTSLLDKLLDEDESSGRNPETTLVSYLTDLDQLVVPPSDANRLQKDLIKAETEYLEAKSDYFTKMNEIAELKRTVTMLEAKKTQLEIAKLRAECE</sequence>
<protein>
    <submittedName>
        <fullName evidence="4">Uncharacterized protein LOC108046675</fullName>
    </submittedName>
</protein>
<dbReference type="Proteomes" id="UP001652680">
    <property type="component" value="Unassembled WGS sequence"/>
</dbReference>
<organism evidence="4">
    <name type="scientific">Drosophila rhopaloa</name>
    <name type="common">Fruit fly</name>
    <dbReference type="NCBI Taxonomy" id="1041015"/>
    <lineage>
        <taxon>Eukaryota</taxon>
        <taxon>Metazoa</taxon>
        <taxon>Ecdysozoa</taxon>
        <taxon>Arthropoda</taxon>
        <taxon>Hexapoda</taxon>
        <taxon>Insecta</taxon>
        <taxon>Pterygota</taxon>
        <taxon>Neoptera</taxon>
        <taxon>Endopterygota</taxon>
        <taxon>Diptera</taxon>
        <taxon>Brachycera</taxon>
        <taxon>Muscomorpha</taxon>
        <taxon>Ephydroidea</taxon>
        <taxon>Drosophilidae</taxon>
        <taxon>Drosophila</taxon>
        <taxon>Sophophora</taxon>
    </lineage>
</organism>
<evidence type="ECO:0000256" key="1">
    <source>
        <dbReference type="SAM" id="Coils"/>
    </source>
</evidence>
<dbReference type="OrthoDB" id="7790323at2759"/>
<feature type="coiled-coil region" evidence="1">
    <location>
        <begin position="149"/>
        <end position="197"/>
    </location>
</feature>
<reference evidence="3" key="1">
    <citation type="journal article" date="2021" name="Elife">
        <title>Highly contiguous assemblies of 101 drosophilid genomes.</title>
        <authorList>
            <person name="Kim B.Y."/>
            <person name="Wang J.R."/>
            <person name="Miller D.E."/>
            <person name="Barmina O."/>
            <person name="Delaney E."/>
            <person name="Thompson A."/>
            <person name="Comeault A.A."/>
            <person name="Peede D."/>
            <person name="D'Agostino E.R."/>
            <person name="Pelaez J."/>
            <person name="Aguilar J.M."/>
            <person name="Haji D."/>
            <person name="Matsunaga T."/>
            <person name="Armstrong E.E."/>
            <person name="Zych M."/>
            <person name="Ogawa Y."/>
            <person name="Stamenkovic-Radak M."/>
            <person name="Jelic M."/>
            <person name="Veselinovic M.S."/>
            <person name="Tanaskovic M."/>
            <person name="Eric P."/>
            <person name="Gao J.J."/>
            <person name="Katoh T.K."/>
            <person name="Toda M.J."/>
            <person name="Watabe H."/>
            <person name="Watada M."/>
            <person name="Davis J.S."/>
            <person name="Moyle L.C."/>
            <person name="Manoli G."/>
            <person name="Bertolini E."/>
            <person name="Kostal V."/>
            <person name="Hawley R.S."/>
            <person name="Takahashi A."/>
            <person name="Jones C.D."/>
            <person name="Price D.K."/>
            <person name="Whiteman N."/>
            <person name="Kopp A."/>
            <person name="Matute D.R."/>
            <person name="Petrov D.A."/>
        </authorList>
    </citation>
    <scope>NUCLEOTIDE SEQUENCE [LARGE SCALE GENOMIC DNA]</scope>
</reference>
<dbReference type="AlphaFoldDB" id="A0A6P4EUY4"/>
<evidence type="ECO:0000313" key="2">
    <source>
        <dbReference type="EnsemblMetazoa" id="XP_016982010.1"/>
    </source>
</evidence>
<name>A0A6P4EUY4_DRORH</name>
<keyword evidence="1" id="KW-0175">Coiled coil</keyword>
<evidence type="ECO:0000313" key="3">
    <source>
        <dbReference type="Proteomes" id="UP001652680"/>
    </source>
</evidence>
<gene>
    <name evidence="4" type="primary">LOC108046675</name>
    <name evidence="2" type="synonym">108046675</name>
</gene>
<evidence type="ECO:0000313" key="4">
    <source>
        <dbReference type="RefSeq" id="XP_016982010.1"/>
    </source>
</evidence>
<accession>A0A6P4EUY4</accession>
<dbReference type="GeneID" id="108046675"/>
<reference evidence="2" key="3">
    <citation type="submission" date="2025-05" db="UniProtKB">
        <authorList>
            <consortium name="EnsemblMetazoa"/>
        </authorList>
    </citation>
    <scope>IDENTIFICATION</scope>
</reference>
<dbReference type="RefSeq" id="XP_016982010.1">
    <property type="nucleotide sequence ID" value="XM_017126521.1"/>
</dbReference>
<dbReference type="CTD" id="41102"/>
<reference evidence="4" key="2">
    <citation type="submission" date="2025-04" db="UniProtKB">
        <authorList>
            <consortium name="RefSeq"/>
        </authorList>
    </citation>
    <scope>IDENTIFICATION</scope>
</reference>
<keyword evidence="3" id="KW-1185">Reference proteome</keyword>